<dbReference type="AlphaFoldDB" id="A0A5J5BJJ8"/>
<keyword evidence="2" id="KW-1185">Reference proteome</keyword>
<protein>
    <submittedName>
        <fullName evidence="1">Uncharacterized protein</fullName>
    </submittedName>
</protein>
<accession>A0A5J5BJJ8</accession>
<proteinExistence type="predicted"/>
<dbReference type="EMBL" id="CM018036">
    <property type="protein sequence ID" value="KAA8541331.1"/>
    <property type="molecule type" value="Genomic_DNA"/>
</dbReference>
<dbReference type="Proteomes" id="UP000325577">
    <property type="component" value="Linkage Group LG13"/>
</dbReference>
<evidence type="ECO:0000313" key="1">
    <source>
        <dbReference type="EMBL" id="KAA8541331.1"/>
    </source>
</evidence>
<organism evidence="1 2">
    <name type="scientific">Nyssa sinensis</name>
    <dbReference type="NCBI Taxonomy" id="561372"/>
    <lineage>
        <taxon>Eukaryota</taxon>
        <taxon>Viridiplantae</taxon>
        <taxon>Streptophyta</taxon>
        <taxon>Embryophyta</taxon>
        <taxon>Tracheophyta</taxon>
        <taxon>Spermatophyta</taxon>
        <taxon>Magnoliopsida</taxon>
        <taxon>eudicotyledons</taxon>
        <taxon>Gunneridae</taxon>
        <taxon>Pentapetalae</taxon>
        <taxon>asterids</taxon>
        <taxon>Cornales</taxon>
        <taxon>Nyssaceae</taxon>
        <taxon>Nyssa</taxon>
    </lineage>
</organism>
<evidence type="ECO:0000313" key="2">
    <source>
        <dbReference type="Proteomes" id="UP000325577"/>
    </source>
</evidence>
<gene>
    <name evidence="1" type="ORF">F0562_025294</name>
</gene>
<reference evidence="1 2" key="1">
    <citation type="submission" date="2019-09" db="EMBL/GenBank/DDBJ databases">
        <title>A chromosome-level genome assembly of the Chinese tupelo Nyssa sinensis.</title>
        <authorList>
            <person name="Yang X."/>
            <person name="Kang M."/>
            <person name="Yang Y."/>
            <person name="Xiong H."/>
            <person name="Wang M."/>
            <person name="Zhang Z."/>
            <person name="Wang Z."/>
            <person name="Wu H."/>
            <person name="Ma T."/>
            <person name="Liu J."/>
            <person name="Xi Z."/>
        </authorList>
    </citation>
    <scope>NUCLEOTIDE SEQUENCE [LARGE SCALE GENOMIC DNA]</scope>
    <source>
        <strain evidence="1">J267</strain>
        <tissue evidence="1">Leaf</tissue>
    </source>
</reference>
<name>A0A5J5BJJ8_9ASTE</name>
<sequence length="108" mass="12303">MDLPLIIGETIGLIQRKSGRNSGHFRVRTPPFVTVEDAMEKTWLEEKKIPYQLEKLSINEALHTGMVANIKALHIMDAPGRVRYESHDLEAHIQLQLMDATKATNRID</sequence>